<reference evidence="3 4" key="1">
    <citation type="submission" date="2019-03" db="EMBL/GenBank/DDBJ databases">
        <title>Genomic Encyclopedia of Type Strains, Phase IV (KMG-IV): sequencing the most valuable type-strain genomes for metagenomic binning, comparative biology and taxonomic classification.</title>
        <authorList>
            <person name="Goeker M."/>
        </authorList>
    </citation>
    <scope>NUCLEOTIDE SEQUENCE [LARGE SCALE GENOMIC DNA]</scope>
    <source>
        <strain evidence="3 4">DSM 103792</strain>
    </source>
</reference>
<proteinExistence type="predicted"/>
<dbReference type="AlphaFoldDB" id="A0A4R6UW01"/>
<dbReference type="InterPro" id="IPR010707">
    <property type="entry name" value="DUF1285"/>
</dbReference>
<dbReference type="RefSeq" id="WP_133588139.1">
    <property type="nucleotide sequence ID" value="NZ_CP037953.1"/>
</dbReference>
<evidence type="ECO:0000259" key="1">
    <source>
        <dbReference type="Pfam" id="PF06938"/>
    </source>
</evidence>
<dbReference type="Gene3D" id="2.30.270.10">
    <property type="entry name" value="duf1285 protein"/>
    <property type="match status" value="1"/>
</dbReference>
<protein>
    <recommendedName>
        <fullName evidence="5">DUF1285 domain-containing protein</fullName>
    </recommendedName>
</protein>
<feature type="domain" description="DUF1285" evidence="1">
    <location>
        <begin position="22"/>
        <end position="84"/>
    </location>
</feature>
<dbReference type="Pfam" id="PF21028">
    <property type="entry name" value="DUF1285_C"/>
    <property type="match status" value="1"/>
</dbReference>
<organism evidence="3 4">
    <name type="scientific">Permianibacter aggregans</name>
    <dbReference type="NCBI Taxonomy" id="1510150"/>
    <lineage>
        <taxon>Bacteria</taxon>
        <taxon>Pseudomonadati</taxon>
        <taxon>Pseudomonadota</taxon>
        <taxon>Gammaproteobacteria</taxon>
        <taxon>Pseudomonadales</taxon>
        <taxon>Pseudomonadaceae</taxon>
        <taxon>Permianibacter</taxon>
    </lineage>
</organism>
<comment type="caution">
    <text evidence="3">The sequence shown here is derived from an EMBL/GenBank/DDBJ whole genome shotgun (WGS) entry which is preliminary data.</text>
</comment>
<name>A0A4R6UW01_9GAMM</name>
<dbReference type="PIRSF" id="PIRSF029557">
    <property type="entry name" value="UCP029557"/>
    <property type="match status" value="1"/>
</dbReference>
<evidence type="ECO:0008006" key="5">
    <source>
        <dbReference type="Google" id="ProtNLM"/>
    </source>
</evidence>
<evidence type="ECO:0000313" key="4">
    <source>
        <dbReference type="Proteomes" id="UP000295375"/>
    </source>
</evidence>
<sequence>MSNEKLEALSARLGQAGRDSRNWSPSHCGDIDIRIDRDGQWHYLDSPIQRLELVKLFASVLRFEEGEYFLVTPVEKLRIQVEDAPFLIADADLLAEGQPEQRVQMKTTLGEVFELDAEHPIKMLGEGDETKPYAHVRDGLWGLLSRPCYYRLVEQVETLPDQEDQYGLFSRGLWFRLL</sequence>
<accession>A0A4R6UW01</accession>
<dbReference type="InterPro" id="IPR048341">
    <property type="entry name" value="DUF1285_N"/>
</dbReference>
<evidence type="ECO:0000313" key="3">
    <source>
        <dbReference type="EMBL" id="TDQ49645.1"/>
    </source>
</evidence>
<dbReference type="Pfam" id="PF06938">
    <property type="entry name" value="DUF1285_N"/>
    <property type="match status" value="1"/>
</dbReference>
<dbReference type="EMBL" id="SNYM01000003">
    <property type="protein sequence ID" value="TDQ49645.1"/>
    <property type="molecule type" value="Genomic_DNA"/>
</dbReference>
<dbReference type="InterPro" id="IPR023361">
    <property type="entry name" value="DUF1285_beta_roll_sf"/>
</dbReference>
<dbReference type="OrthoDB" id="3078366at2"/>
<gene>
    <name evidence="3" type="ORF">EV696_10311</name>
</gene>
<dbReference type="Gene3D" id="3.10.540.10">
    <property type="entry name" value="duf1285 like domain"/>
    <property type="match status" value="1"/>
</dbReference>
<feature type="domain" description="DUF1285" evidence="2">
    <location>
        <begin position="85"/>
        <end position="177"/>
    </location>
</feature>
<dbReference type="InterPro" id="IPR048342">
    <property type="entry name" value="DUF1285_C"/>
</dbReference>
<keyword evidence="4" id="KW-1185">Reference proteome</keyword>
<dbReference type="Proteomes" id="UP000295375">
    <property type="component" value="Unassembled WGS sequence"/>
</dbReference>
<evidence type="ECO:0000259" key="2">
    <source>
        <dbReference type="Pfam" id="PF21028"/>
    </source>
</evidence>